<dbReference type="EMBL" id="CP001933">
    <property type="protein sequence ID" value="ADD07198.1"/>
    <property type="molecule type" value="Genomic_DNA"/>
</dbReference>
<comment type="subcellular location">
    <subcellularLocation>
        <location evidence="1 7">Cell membrane</location>
        <topology evidence="1 7">Multi-pass membrane protein</topology>
    </subcellularLocation>
</comment>
<evidence type="ECO:0000256" key="2">
    <source>
        <dbReference type="ARBA" id="ARBA00022448"/>
    </source>
</evidence>
<evidence type="ECO:0000256" key="4">
    <source>
        <dbReference type="ARBA" id="ARBA00022692"/>
    </source>
</evidence>
<dbReference type="OrthoDB" id="312811at2157"/>
<keyword evidence="2 7" id="KW-0813">Transport</keyword>
<dbReference type="InterPro" id="IPR050366">
    <property type="entry name" value="BP-dependent_transpt_permease"/>
</dbReference>
<evidence type="ECO:0000259" key="9">
    <source>
        <dbReference type="PROSITE" id="PS50928"/>
    </source>
</evidence>
<feature type="compositionally biased region" description="Basic and acidic residues" evidence="8">
    <location>
        <begin position="342"/>
        <end position="359"/>
    </location>
</feature>
<dbReference type="PROSITE" id="PS50928">
    <property type="entry name" value="ABC_TM1"/>
    <property type="match status" value="1"/>
</dbReference>
<dbReference type="Gene3D" id="1.10.3720.10">
    <property type="entry name" value="MetI-like"/>
    <property type="match status" value="1"/>
</dbReference>
<dbReference type="AlphaFoldDB" id="D3T0T9"/>
<keyword evidence="3" id="KW-1003">Cell membrane</keyword>
<evidence type="ECO:0000256" key="3">
    <source>
        <dbReference type="ARBA" id="ARBA00022475"/>
    </source>
</evidence>
<evidence type="ECO:0000256" key="8">
    <source>
        <dbReference type="SAM" id="MobiDB-lite"/>
    </source>
</evidence>
<keyword evidence="6 7" id="KW-0472">Membrane</keyword>
<protein>
    <submittedName>
        <fullName evidence="10">ABC-type transport system permease protein (Probable substrate dipeptide/oligopeptide)</fullName>
    </submittedName>
    <submittedName>
        <fullName evidence="11">Binding-protein-dependent transport system inner membrane protein</fullName>
    </submittedName>
</protein>
<comment type="similarity">
    <text evidence="7">Belongs to the binding-protein-dependent transport system permease family.</text>
</comment>
<evidence type="ECO:0000313" key="11">
    <source>
        <dbReference type="EMBL" id="ELY34312.1"/>
    </source>
</evidence>
<dbReference type="GO" id="GO:0005886">
    <property type="term" value="C:plasma membrane"/>
    <property type="evidence" value="ECO:0007669"/>
    <property type="project" value="UniProtKB-SubCell"/>
</dbReference>
<reference evidence="12" key="1">
    <citation type="submission" date="2010-02" db="EMBL/GenBank/DDBJ databases">
        <title>Complete sequence of plasmid 1 of Natrialba magadii ATCC 43099.</title>
        <authorList>
            <consortium name="US DOE Joint Genome Institute"/>
            <person name="Lucas S."/>
            <person name="Copeland A."/>
            <person name="Lapidus A."/>
            <person name="Cheng J.-F."/>
            <person name="Bruce D."/>
            <person name="Goodwin L."/>
            <person name="Pitluck S."/>
            <person name="Davenport K."/>
            <person name="Saunders E."/>
            <person name="Detter J.C."/>
            <person name="Han C."/>
            <person name="Tapia R."/>
            <person name="Land M."/>
            <person name="Hauser L."/>
            <person name="Kyrpides N."/>
            <person name="Mikhailova N."/>
            <person name="De Castro R.E."/>
            <person name="Maupin-Furlow J.A."/>
            <person name="Woyke T."/>
        </authorList>
    </citation>
    <scope>NUCLEOTIDE SEQUENCE [LARGE SCALE GENOMIC DNA]</scope>
    <source>
        <strain evidence="12">ATCC 43099 / DSM 3394 / CCM 3739 / CIP 104546 / IAM 13178 / JCM 8861 / NBRC 102185 / NCIMB 2190 / MS3</strain>
        <plasmid evidence="12">pNMAG01</plasmid>
    </source>
</reference>
<reference evidence="10 12" key="2">
    <citation type="journal article" date="2012" name="BMC Genomics">
        <title>A comparative genomics perspective on the genetic content of the alkaliphilic haloarchaeon Natrialba magadii ATCC 43099T.</title>
        <authorList>
            <person name="Siddaramappa S."/>
            <person name="Challacombe J.F."/>
            <person name="Decastro R.E."/>
            <person name="Pfeiffer F."/>
            <person name="Sastre D.E."/>
            <person name="Gimenez M.I."/>
            <person name="Paggi R.A."/>
            <person name="Detter J.C."/>
            <person name="Davenport K.W."/>
            <person name="Goodwin L.A."/>
            <person name="Kyrpides N."/>
            <person name="Tapia R."/>
            <person name="Pitluck S."/>
            <person name="Lucas S."/>
            <person name="Woyke T."/>
            <person name="Maupin-Furlow J.A."/>
        </authorList>
    </citation>
    <scope>NUCLEOTIDE SEQUENCE [LARGE SCALE GENOMIC DNA]</scope>
    <source>
        <strain evidence="10">ATCC 43099</strain>
        <strain evidence="12">ATCC 43099 / DSM 3394 / CCM 3739 / CIP 104546 / IAM 13178 / JCM 8861 / NBRC 102185 / NCIMB 2190 / MS3</strain>
    </source>
</reference>
<evidence type="ECO:0000256" key="6">
    <source>
        <dbReference type="ARBA" id="ARBA00023136"/>
    </source>
</evidence>
<feature type="transmembrane region" description="Helical" evidence="7">
    <location>
        <begin position="106"/>
        <end position="131"/>
    </location>
</feature>
<dbReference type="EMBL" id="AOHS01000007">
    <property type="protein sequence ID" value="ELY34312.1"/>
    <property type="molecule type" value="Genomic_DNA"/>
</dbReference>
<dbReference type="Proteomes" id="UP000001879">
    <property type="component" value="Plasmid pNMAG01"/>
</dbReference>
<dbReference type="Pfam" id="PF00528">
    <property type="entry name" value="BPD_transp_1"/>
    <property type="match status" value="1"/>
</dbReference>
<dbReference type="RefSeq" id="WP_004213470.1">
    <property type="nucleotide sequence ID" value="NC_013923.1"/>
</dbReference>
<geneLocation type="plasmid" evidence="10 12">
    <name>pNMAG01</name>
</geneLocation>
<dbReference type="GeneID" id="8826518"/>
<evidence type="ECO:0000256" key="7">
    <source>
        <dbReference type="RuleBase" id="RU363032"/>
    </source>
</evidence>
<keyword evidence="5 7" id="KW-1133">Transmembrane helix</keyword>
<proteinExistence type="inferred from homology"/>
<evidence type="ECO:0000313" key="10">
    <source>
        <dbReference type="EMBL" id="ADD07198.1"/>
    </source>
</evidence>
<name>D3T0T9_NATMM</name>
<dbReference type="KEGG" id="nmg:Nmag_3650"/>
<dbReference type="PANTHER" id="PTHR43386">
    <property type="entry name" value="OLIGOPEPTIDE TRANSPORT SYSTEM PERMEASE PROTEIN APPC"/>
    <property type="match status" value="1"/>
</dbReference>
<evidence type="ECO:0000313" key="12">
    <source>
        <dbReference type="Proteomes" id="UP000001879"/>
    </source>
</evidence>
<evidence type="ECO:0000313" key="13">
    <source>
        <dbReference type="Proteomes" id="UP000011543"/>
    </source>
</evidence>
<reference evidence="10" key="4">
    <citation type="submission" date="2016-09" db="EMBL/GenBank/DDBJ databases">
        <authorList>
            <person name="Pfeiffer F."/>
        </authorList>
    </citation>
    <scope>NUCLEOTIDE SEQUENCE</scope>
    <source>
        <strain evidence="10">ATCC 43099</strain>
        <plasmid evidence="10">pNMAG01</plasmid>
    </source>
</reference>
<dbReference type="PANTHER" id="PTHR43386:SF1">
    <property type="entry name" value="D,D-DIPEPTIDE TRANSPORT SYSTEM PERMEASE PROTEIN DDPC-RELATED"/>
    <property type="match status" value="1"/>
</dbReference>
<feature type="transmembrane region" description="Helical" evidence="7">
    <location>
        <begin position="269"/>
        <end position="292"/>
    </location>
</feature>
<organism evidence="10 12">
    <name type="scientific">Natrialba magadii (strain ATCC 43099 / DSM 3394 / CCM 3739 / CIP 104546 / IAM 13178 / JCM 8861 / NBRC 102185 / NCIMB 2190 / MS3)</name>
    <name type="common">Natronobacterium magadii</name>
    <dbReference type="NCBI Taxonomy" id="547559"/>
    <lineage>
        <taxon>Archaea</taxon>
        <taxon>Methanobacteriati</taxon>
        <taxon>Methanobacteriota</taxon>
        <taxon>Stenosarchaea group</taxon>
        <taxon>Halobacteria</taxon>
        <taxon>Halobacteriales</taxon>
        <taxon>Natrialbaceae</taxon>
        <taxon>Natrialba</taxon>
    </lineage>
</organism>
<evidence type="ECO:0000256" key="5">
    <source>
        <dbReference type="ARBA" id="ARBA00022989"/>
    </source>
</evidence>
<reference evidence="11 13" key="3">
    <citation type="journal article" date="2014" name="PLoS Genet.">
        <title>Phylogenetically driven sequencing of extremely halophilic archaea reveals strategies for static and dynamic osmo-response.</title>
        <authorList>
            <person name="Becker E.A."/>
            <person name="Seitzer P.M."/>
            <person name="Tritt A."/>
            <person name="Larsen D."/>
            <person name="Krusor M."/>
            <person name="Yao A.I."/>
            <person name="Wu D."/>
            <person name="Madern D."/>
            <person name="Eisen J.A."/>
            <person name="Darling A.E."/>
            <person name="Facciotti M.T."/>
        </authorList>
    </citation>
    <scope>NUCLEOTIDE SEQUENCE [LARGE SCALE GENOMIC DNA]</scope>
    <source>
        <strain evidence="13">ATCC 43099 / DSM 3394 / CCM 3739 / CIP 104546 / IAM 13178 / JCM 8861 / NBRC 102185 / NCIMB 2190 / MS3</strain>
        <strain evidence="11">MS-3</strain>
    </source>
</reference>
<feature type="transmembrane region" description="Helical" evidence="7">
    <location>
        <begin position="224"/>
        <end position="249"/>
    </location>
</feature>
<keyword evidence="12" id="KW-1185">Reference proteome</keyword>
<keyword evidence="4 7" id="KW-0812">Transmembrane</keyword>
<evidence type="ECO:0000256" key="1">
    <source>
        <dbReference type="ARBA" id="ARBA00004651"/>
    </source>
</evidence>
<dbReference type="HOGENOM" id="CLU_028518_1_2_2"/>
<dbReference type="GO" id="GO:0055085">
    <property type="term" value="P:transmembrane transport"/>
    <property type="evidence" value="ECO:0007669"/>
    <property type="project" value="InterPro"/>
</dbReference>
<feature type="domain" description="ABC transmembrane type-1" evidence="9">
    <location>
        <begin position="103"/>
        <end position="292"/>
    </location>
</feature>
<dbReference type="SUPFAM" id="SSF161098">
    <property type="entry name" value="MetI-like"/>
    <property type="match status" value="1"/>
</dbReference>
<sequence length="359" mass="38780">MSGEENRVGDAELSTNGRVLGTLAKLRHSPTSVAGLLIVGLLVAMAIFSAIDSFLFNRTIITWLHADPHAMDQSMRYSEPSREHPFGTDRYGRDVFARIIYGSRTALTIGILAVGISFVGGVIIGAISAYFGGYVDDGLMRTVEVLYAIPGLVLAMIFMAIFGPSIYNLFIAYGIVGIPAYARVMRSEVLSLRDRQYVEAAKLAGLPRRTILFREIVPNGLAPVVVQATLSMGTVIIGAAALSFLGFGVQPPTPDWGRMLADGRTALLVAWWVALFPGIMIFLTVMGFNMLGDGLRDVMDPKTTVEDVGYEDFDVDSILEDDGHGELSPNEGDRQQAATDGGLEHHGTESSTTERGDRS</sequence>
<feature type="transmembrane region" description="Helical" evidence="7">
    <location>
        <begin position="151"/>
        <end position="176"/>
    </location>
</feature>
<dbReference type="PATRIC" id="fig|547559.17.peg.37"/>
<feature type="region of interest" description="Disordered" evidence="8">
    <location>
        <begin position="319"/>
        <end position="359"/>
    </location>
</feature>
<dbReference type="InterPro" id="IPR035906">
    <property type="entry name" value="MetI-like_sf"/>
</dbReference>
<gene>
    <name evidence="10" type="primary">dppC5</name>
    <name evidence="10" type="ordered locus">Nmag_3650</name>
    <name evidence="11" type="ORF">C500_00207</name>
</gene>
<keyword evidence="10" id="KW-0614">Plasmid</keyword>
<feature type="transmembrane region" description="Helical" evidence="7">
    <location>
        <begin position="33"/>
        <end position="56"/>
    </location>
</feature>
<dbReference type="CDD" id="cd06261">
    <property type="entry name" value="TM_PBP2"/>
    <property type="match status" value="1"/>
</dbReference>
<dbReference type="Proteomes" id="UP000011543">
    <property type="component" value="Unassembled WGS sequence"/>
</dbReference>
<accession>D3T0T9</accession>
<dbReference type="InterPro" id="IPR000515">
    <property type="entry name" value="MetI-like"/>
</dbReference>